<feature type="compositionally biased region" description="Low complexity" evidence="2">
    <location>
        <begin position="41"/>
        <end position="84"/>
    </location>
</feature>
<evidence type="ECO:0000256" key="2">
    <source>
        <dbReference type="SAM" id="MobiDB-lite"/>
    </source>
</evidence>
<dbReference type="CDD" id="cd22272">
    <property type="entry name" value="DPBB_EXLX1-like"/>
    <property type="match status" value="1"/>
</dbReference>
<dbReference type="SUPFAM" id="SSF50685">
    <property type="entry name" value="Barwin-like endoglucanases"/>
    <property type="match status" value="1"/>
</dbReference>
<dbReference type="PANTHER" id="PTHR31836">
    <property type="match status" value="1"/>
</dbReference>
<feature type="compositionally biased region" description="Pro residues" evidence="2">
    <location>
        <begin position="85"/>
        <end position="104"/>
    </location>
</feature>
<evidence type="ECO:0000313" key="4">
    <source>
        <dbReference type="EMBL" id="MBL7633016.1"/>
    </source>
</evidence>
<dbReference type="Gene3D" id="2.60.40.760">
    <property type="entry name" value="Expansin, cellulose-binding-like domain"/>
    <property type="match status" value="1"/>
</dbReference>
<comment type="caution">
    <text evidence="4">The sequence shown here is derived from an EMBL/GenBank/DDBJ whole genome shotgun (WGS) entry which is preliminary data.</text>
</comment>
<dbReference type="InterPro" id="IPR051477">
    <property type="entry name" value="Expansin_CellWall"/>
</dbReference>
<dbReference type="NCBIfam" id="NF041144">
    <property type="entry name" value="expansin_EXLX1"/>
    <property type="match status" value="1"/>
</dbReference>
<evidence type="ECO:0000259" key="3">
    <source>
        <dbReference type="Pfam" id="PF03330"/>
    </source>
</evidence>
<dbReference type="SUPFAM" id="SSF49590">
    <property type="entry name" value="PHL pollen allergen"/>
    <property type="match status" value="1"/>
</dbReference>
<accession>A0A937UW48</accession>
<dbReference type="InterPro" id="IPR036908">
    <property type="entry name" value="RlpA-like_sf"/>
</dbReference>
<evidence type="ECO:0000313" key="5">
    <source>
        <dbReference type="Proteomes" id="UP000604475"/>
    </source>
</evidence>
<keyword evidence="5" id="KW-1185">Reference proteome</keyword>
<feature type="compositionally biased region" description="Low complexity" evidence="2">
    <location>
        <begin position="105"/>
        <end position="130"/>
    </location>
</feature>
<sequence length="326" mass="33378">MSFLPALFSAGSAPFRRALPGVVAAVVVVVVATGCQPPFGGPSAQPAPASAGTSAPSSAAIPTTATDATAQPATQPATGSATTAAPPPSTSPPAPRQPTAPATPRPSAAPSTTRPASGPVPVGPGRIRPGVAYSGPATHYGADGGGNCMFDRLSDPAMPVVAMNELDYENARACGAYLEVTGPGGSTVVKVTDRCPECGAGHLDLSRQAFDRIAGGVPGLVNVTWRLVSPAGLGPVQYRIKDGSSAYWLAIQVREHRNPVVSLEVRVNGTWVALAREMWNHFVAPQGLGPGPFTVRITDLYGEQLVHTVKLAPETVQTAESQFAQH</sequence>
<dbReference type="Gene3D" id="2.40.40.10">
    <property type="entry name" value="RlpA-like domain"/>
    <property type="match status" value="1"/>
</dbReference>
<gene>
    <name evidence="4" type="ORF">I7412_38865</name>
</gene>
<dbReference type="PANTHER" id="PTHR31836:SF21">
    <property type="entry name" value="EXPANSIN-LIKE PROTEIN 7"/>
    <property type="match status" value="1"/>
</dbReference>
<protein>
    <recommendedName>
        <fullName evidence="3">RlpA-like protein double-psi beta-barrel domain-containing protein</fullName>
    </recommendedName>
</protein>
<dbReference type="AlphaFoldDB" id="A0A937UW48"/>
<dbReference type="Pfam" id="PF03330">
    <property type="entry name" value="DPBB_1"/>
    <property type="match status" value="1"/>
</dbReference>
<feature type="region of interest" description="Disordered" evidence="2">
    <location>
        <begin position="41"/>
        <end position="130"/>
    </location>
</feature>
<keyword evidence="1" id="KW-0732">Signal</keyword>
<dbReference type="InterPro" id="IPR009009">
    <property type="entry name" value="RlpA-like_DPBB"/>
</dbReference>
<reference evidence="4" key="1">
    <citation type="submission" date="2020-12" db="EMBL/GenBank/DDBJ databases">
        <title>Genomic characterization of non-nitrogen-fixing Frankia strains.</title>
        <authorList>
            <person name="Carlos-Shanley C."/>
            <person name="Guerra T."/>
            <person name="Hahn D."/>
        </authorList>
    </citation>
    <scope>NUCLEOTIDE SEQUENCE</scope>
    <source>
        <strain evidence="4">CN6</strain>
    </source>
</reference>
<organism evidence="4 5">
    <name type="scientific">Frankia nepalensis</name>
    <dbReference type="NCBI Taxonomy" id="1836974"/>
    <lineage>
        <taxon>Bacteria</taxon>
        <taxon>Bacillati</taxon>
        <taxon>Actinomycetota</taxon>
        <taxon>Actinomycetes</taxon>
        <taxon>Frankiales</taxon>
        <taxon>Frankiaceae</taxon>
        <taxon>Frankia</taxon>
    </lineage>
</organism>
<proteinExistence type="predicted"/>
<dbReference type="EMBL" id="JAEACQ010000364">
    <property type="protein sequence ID" value="MBL7633016.1"/>
    <property type="molecule type" value="Genomic_DNA"/>
</dbReference>
<dbReference type="Proteomes" id="UP000604475">
    <property type="component" value="Unassembled WGS sequence"/>
</dbReference>
<name>A0A937UW48_9ACTN</name>
<dbReference type="InterPro" id="IPR036749">
    <property type="entry name" value="Expansin_CBD_sf"/>
</dbReference>
<feature type="domain" description="RlpA-like protein double-psi beta-barrel" evidence="3">
    <location>
        <begin position="173"/>
        <end position="224"/>
    </location>
</feature>
<dbReference type="InterPro" id="IPR049818">
    <property type="entry name" value="Expansin_EXLX1-like"/>
</dbReference>
<evidence type="ECO:0000256" key="1">
    <source>
        <dbReference type="ARBA" id="ARBA00022729"/>
    </source>
</evidence>